<comment type="similarity">
    <text evidence="5">Belongs to the class-II pyridoxal-phosphate-dependent aminotransferase family. MalY/PatB cystathionine beta-lyase subfamily.</text>
</comment>
<name>A0ABP3UWC8_9CLOT</name>
<dbReference type="GO" id="GO:0008483">
    <property type="term" value="F:transaminase activity"/>
    <property type="evidence" value="ECO:0007669"/>
    <property type="project" value="UniProtKB-KW"/>
</dbReference>
<feature type="domain" description="Aminotransferase class I/classII large" evidence="6">
    <location>
        <begin position="36"/>
        <end position="387"/>
    </location>
</feature>
<comment type="cofactor">
    <cofactor evidence="1">
        <name>pyridoxal 5'-phosphate</name>
        <dbReference type="ChEBI" id="CHEBI:597326"/>
    </cofactor>
</comment>
<evidence type="ECO:0000313" key="8">
    <source>
        <dbReference type="Proteomes" id="UP001501510"/>
    </source>
</evidence>
<dbReference type="InterPro" id="IPR015424">
    <property type="entry name" value="PyrdxlP-dep_Trfase"/>
</dbReference>
<dbReference type="InterPro" id="IPR027619">
    <property type="entry name" value="C-S_lyase_PatB-like"/>
</dbReference>
<dbReference type="Gene3D" id="3.90.1150.10">
    <property type="entry name" value="Aspartate Aminotransferase, domain 1"/>
    <property type="match status" value="1"/>
</dbReference>
<keyword evidence="7" id="KW-0032">Aminotransferase</keyword>
<evidence type="ECO:0000256" key="2">
    <source>
        <dbReference type="ARBA" id="ARBA00012224"/>
    </source>
</evidence>
<evidence type="ECO:0000313" key="7">
    <source>
        <dbReference type="EMBL" id="GAA0742318.1"/>
    </source>
</evidence>
<accession>A0ABP3UWC8</accession>
<evidence type="ECO:0000259" key="6">
    <source>
        <dbReference type="Pfam" id="PF00155"/>
    </source>
</evidence>
<dbReference type="PANTHER" id="PTHR43525:SF1">
    <property type="entry name" value="PROTEIN MALY"/>
    <property type="match status" value="1"/>
</dbReference>
<dbReference type="InterPro" id="IPR004839">
    <property type="entry name" value="Aminotransferase_I/II_large"/>
</dbReference>
<dbReference type="PANTHER" id="PTHR43525">
    <property type="entry name" value="PROTEIN MALY"/>
    <property type="match status" value="1"/>
</dbReference>
<comment type="caution">
    <text evidence="7">The sequence shown here is derived from an EMBL/GenBank/DDBJ whole genome shotgun (WGS) entry which is preliminary data.</text>
</comment>
<keyword evidence="7" id="KW-0808">Transferase</keyword>
<evidence type="ECO:0000256" key="5">
    <source>
        <dbReference type="ARBA" id="ARBA00037974"/>
    </source>
</evidence>
<gene>
    <name evidence="7" type="ORF">GCM10008906_24650</name>
</gene>
<reference evidence="8" key="1">
    <citation type="journal article" date="2019" name="Int. J. Syst. Evol. Microbiol.">
        <title>The Global Catalogue of Microorganisms (GCM) 10K type strain sequencing project: providing services to taxonomists for standard genome sequencing and annotation.</title>
        <authorList>
            <consortium name="The Broad Institute Genomics Platform"/>
            <consortium name="The Broad Institute Genome Sequencing Center for Infectious Disease"/>
            <person name="Wu L."/>
            <person name="Ma J."/>
        </authorList>
    </citation>
    <scope>NUCLEOTIDE SEQUENCE [LARGE SCALE GENOMIC DNA]</scope>
    <source>
        <strain evidence="8">JCM 1407</strain>
    </source>
</reference>
<evidence type="ECO:0000256" key="4">
    <source>
        <dbReference type="ARBA" id="ARBA00023239"/>
    </source>
</evidence>
<evidence type="ECO:0000256" key="1">
    <source>
        <dbReference type="ARBA" id="ARBA00001933"/>
    </source>
</evidence>
<dbReference type="NCBIfam" id="TIGR04350">
    <property type="entry name" value="C_S_lyase_PatB"/>
    <property type="match status" value="1"/>
</dbReference>
<keyword evidence="3" id="KW-0663">Pyridoxal phosphate</keyword>
<dbReference type="Pfam" id="PF00155">
    <property type="entry name" value="Aminotran_1_2"/>
    <property type="match status" value="1"/>
</dbReference>
<protein>
    <recommendedName>
        <fullName evidence="2">cysteine-S-conjugate beta-lyase</fullName>
        <ecNumber evidence="2">4.4.1.13</ecNumber>
    </recommendedName>
</protein>
<sequence length="395" mass="46354">MGKYNFDEIVDRKITKCRKWDNKILKEKFGLDSDAIPMDIADMDFKSPPEVVNAIVERAKLGVYGYTYTYDKYYEAVIEWNKRRFNVDLKKDWITLTFGTVSTLHYIVQAFCRKEDKVMINTPAYDPFREATLRQNCKLVYSTLKNINNRYFLDFEDIENKFKNEDIKIFIFCSPQNPSGRVWSKEEINKLSELCIKYKVLLVSDEIHRDVIFKKGKFTTLWNANESICNNSIVCVSPNKGFNLGGLKSSYIIIKDRKIRETLKKRLEMNSITSPHVFAEPALIAAYTKGEEWLKELTEYVNMNFQVLEKAIKEKFPKAKFMKPESSFLAWIDMREEFKSEDEIREFFTRANVTVVYGSYFVKDGEGFIRINVGCPRKILKEAINRINNTEKLSD</sequence>
<proteinExistence type="inferred from homology"/>
<dbReference type="SUPFAM" id="SSF53383">
    <property type="entry name" value="PLP-dependent transferases"/>
    <property type="match status" value="1"/>
</dbReference>
<dbReference type="EMBL" id="BAAACG010000010">
    <property type="protein sequence ID" value="GAA0742318.1"/>
    <property type="molecule type" value="Genomic_DNA"/>
</dbReference>
<dbReference type="InterPro" id="IPR015421">
    <property type="entry name" value="PyrdxlP-dep_Trfase_major"/>
</dbReference>
<keyword evidence="8" id="KW-1185">Reference proteome</keyword>
<dbReference type="EC" id="4.4.1.13" evidence="2"/>
<dbReference type="Gene3D" id="3.40.640.10">
    <property type="entry name" value="Type I PLP-dependent aspartate aminotransferase-like (Major domain)"/>
    <property type="match status" value="1"/>
</dbReference>
<dbReference type="InterPro" id="IPR015422">
    <property type="entry name" value="PyrdxlP-dep_Trfase_small"/>
</dbReference>
<organism evidence="7 8">
    <name type="scientific">Clostridium oceanicum</name>
    <dbReference type="NCBI Taxonomy" id="1543"/>
    <lineage>
        <taxon>Bacteria</taxon>
        <taxon>Bacillati</taxon>
        <taxon>Bacillota</taxon>
        <taxon>Clostridia</taxon>
        <taxon>Eubacteriales</taxon>
        <taxon>Clostridiaceae</taxon>
        <taxon>Clostridium</taxon>
    </lineage>
</organism>
<evidence type="ECO:0000256" key="3">
    <source>
        <dbReference type="ARBA" id="ARBA00022898"/>
    </source>
</evidence>
<dbReference type="RefSeq" id="WP_343761946.1">
    <property type="nucleotide sequence ID" value="NZ_BAAACG010000010.1"/>
</dbReference>
<dbReference type="CDD" id="cd00609">
    <property type="entry name" value="AAT_like"/>
    <property type="match status" value="1"/>
</dbReference>
<keyword evidence="4" id="KW-0456">Lyase</keyword>
<dbReference type="InterPro" id="IPR051798">
    <property type="entry name" value="Class-II_PLP-Dep_Aminotrans"/>
</dbReference>
<dbReference type="Proteomes" id="UP001501510">
    <property type="component" value="Unassembled WGS sequence"/>
</dbReference>